<evidence type="ECO:0000313" key="1">
    <source>
        <dbReference type="EMBL" id="KAH7843163.1"/>
    </source>
</evidence>
<comment type="caution">
    <text evidence="1">The sequence shown here is derived from an EMBL/GenBank/DDBJ whole genome shotgun (WGS) entry which is preliminary data.</text>
</comment>
<name>A0ACB7XQH3_9ERIC</name>
<accession>A0ACB7XQH3</accession>
<dbReference type="Proteomes" id="UP000828048">
    <property type="component" value="Chromosome 1"/>
</dbReference>
<evidence type="ECO:0000313" key="2">
    <source>
        <dbReference type="Proteomes" id="UP000828048"/>
    </source>
</evidence>
<reference evidence="1 2" key="1">
    <citation type="journal article" date="2021" name="Hortic Res">
        <title>High-quality reference genome and annotation aids understanding of berry development for evergreen blueberry (Vaccinium darrowii).</title>
        <authorList>
            <person name="Yu J."/>
            <person name="Hulse-Kemp A.M."/>
            <person name="Babiker E."/>
            <person name="Staton M."/>
        </authorList>
    </citation>
    <scope>NUCLEOTIDE SEQUENCE [LARGE SCALE GENOMIC DNA]</scope>
    <source>
        <strain evidence="2">cv. NJ 8807/NJ 8810</strain>
        <tissue evidence="1">Young leaf</tissue>
    </source>
</reference>
<sequence>MRSTSQQSKSKVDIWSEDELDFLWIGVRRHGHGNRDAMIQDPRLIFSESKRDKDLSLKWETKLLKIMHGSAFPAKHPEASLFPSKSNEMMAWALHRSRLGGDVPDLNEELRASYSKDTLTYHNPILLLTNALPHWIMNEMQ</sequence>
<organism evidence="1 2">
    <name type="scientific">Vaccinium darrowii</name>
    <dbReference type="NCBI Taxonomy" id="229202"/>
    <lineage>
        <taxon>Eukaryota</taxon>
        <taxon>Viridiplantae</taxon>
        <taxon>Streptophyta</taxon>
        <taxon>Embryophyta</taxon>
        <taxon>Tracheophyta</taxon>
        <taxon>Spermatophyta</taxon>
        <taxon>Magnoliopsida</taxon>
        <taxon>eudicotyledons</taxon>
        <taxon>Gunneridae</taxon>
        <taxon>Pentapetalae</taxon>
        <taxon>asterids</taxon>
        <taxon>Ericales</taxon>
        <taxon>Ericaceae</taxon>
        <taxon>Vaccinioideae</taxon>
        <taxon>Vaccinieae</taxon>
        <taxon>Vaccinium</taxon>
    </lineage>
</organism>
<keyword evidence="2" id="KW-1185">Reference proteome</keyword>
<dbReference type="EMBL" id="CM037151">
    <property type="protein sequence ID" value="KAH7843163.1"/>
    <property type="molecule type" value="Genomic_DNA"/>
</dbReference>
<gene>
    <name evidence="1" type="ORF">Vadar_013466</name>
</gene>
<proteinExistence type="predicted"/>
<protein>
    <submittedName>
        <fullName evidence="1">Uncharacterized protein</fullName>
    </submittedName>
</protein>